<evidence type="ECO:0000313" key="9">
    <source>
        <dbReference type="EMBL" id="KYD21068.1"/>
    </source>
</evidence>
<organism evidence="9 10">
    <name type="scientific">Caldibacillus debilis</name>
    <dbReference type="NCBI Taxonomy" id="301148"/>
    <lineage>
        <taxon>Bacteria</taxon>
        <taxon>Bacillati</taxon>
        <taxon>Bacillota</taxon>
        <taxon>Bacilli</taxon>
        <taxon>Bacillales</taxon>
        <taxon>Bacillaceae</taxon>
        <taxon>Caldibacillus</taxon>
    </lineage>
</organism>
<dbReference type="STRING" id="301148.B4135_1708"/>
<keyword evidence="1" id="KW-0547">Nucleotide-binding</keyword>
<keyword evidence="4" id="KW-0347">Helicase</keyword>
<evidence type="ECO:0000256" key="1">
    <source>
        <dbReference type="ARBA" id="ARBA00022741"/>
    </source>
</evidence>
<proteinExistence type="predicted"/>
<keyword evidence="7" id="KW-0234">DNA repair</keyword>
<dbReference type="GO" id="GO:0003677">
    <property type="term" value="F:DNA binding"/>
    <property type="evidence" value="ECO:0007669"/>
    <property type="project" value="UniProtKB-KW"/>
</dbReference>
<evidence type="ECO:0000256" key="5">
    <source>
        <dbReference type="ARBA" id="ARBA00022840"/>
    </source>
</evidence>
<reference evidence="9 10" key="1">
    <citation type="submission" date="2016-01" db="EMBL/GenBank/DDBJ databases">
        <title>Draft Genome Sequences of Seven Thermophilic Sporeformers Isolated from Foods.</title>
        <authorList>
            <person name="Berendsen E.M."/>
            <person name="Wells-Bennik M.H."/>
            <person name="Krawcyk A.O."/>
            <person name="De Jong A."/>
            <person name="Holsappel S."/>
            <person name="Eijlander R.T."/>
            <person name="Kuipers O.P."/>
        </authorList>
    </citation>
    <scope>NUCLEOTIDE SEQUENCE [LARGE SCALE GENOMIC DNA]</scope>
    <source>
        <strain evidence="9 10">B4135</strain>
    </source>
</reference>
<keyword evidence="6" id="KW-0238">DNA-binding</keyword>
<dbReference type="Proteomes" id="UP000075683">
    <property type="component" value="Unassembled WGS sequence"/>
</dbReference>
<dbReference type="OrthoDB" id="9768303at2"/>
<dbReference type="Gene3D" id="3.90.320.10">
    <property type="match status" value="1"/>
</dbReference>
<dbReference type="AlphaFoldDB" id="A0A150M986"/>
<protein>
    <recommendedName>
        <fullName evidence="8">PD-(D/E)XK endonuclease-like domain-containing protein</fullName>
    </recommendedName>
</protein>
<evidence type="ECO:0000256" key="6">
    <source>
        <dbReference type="ARBA" id="ARBA00023125"/>
    </source>
</evidence>
<dbReference type="EMBL" id="LQYT01000023">
    <property type="protein sequence ID" value="KYD21068.1"/>
    <property type="molecule type" value="Genomic_DNA"/>
</dbReference>
<name>A0A150M986_9BACI</name>
<dbReference type="GO" id="GO:0005524">
    <property type="term" value="F:ATP binding"/>
    <property type="evidence" value="ECO:0007669"/>
    <property type="project" value="UniProtKB-KW"/>
</dbReference>
<evidence type="ECO:0000256" key="3">
    <source>
        <dbReference type="ARBA" id="ARBA00022801"/>
    </source>
</evidence>
<keyword evidence="2" id="KW-0227">DNA damage</keyword>
<gene>
    <name evidence="9" type="ORF">B4135_1708</name>
</gene>
<evidence type="ECO:0000313" key="10">
    <source>
        <dbReference type="Proteomes" id="UP000075683"/>
    </source>
</evidence>
<dbReference type="InterPro" id="IPR038726">
    <property type="entry name" value="PDDEXK_AddAB-type"/>
</dbReference>
<dbReference type="GO" id="GO:0016787">
    <property type="term" value="F:hydrolase activity"/>
    <property type="evidence" value="ECO:0007669"/>
    <property type="project" value="UniProtKB-KW"/>
</dbReference>
<feature type="domain" description="PD-(D/E)XK endonuclease-like" evidence="8">
    <location>
        <begin position="11"/>
        <end position="304"/>
    </location>
</feature>
<keyword evidence="5" id="KW-0067">ATP-binding</keyword>
<dbReference type="Pfam" id="PF12705">
    <property type="entry name" value="PDDEXK_1"/>
    <property type="match status" value="1"/>
</dbReference>
<sequence length="324" mass="38419">MMNAQPFPELSWSWTRSQTFLNCKRWYFHAYYSSWGGWRREASNLSKHAYRLKRLVTLDQLFGISVHNQIHRMIDESQKMTVEAFTASVRKTLNRAFWESTHKKEQWYEHPSYIYMFHEIYYDGEIPEQKIEGYRERINIIANHLLSSQTFKDIFDRKDKIRLVSSERFRVFELDGVKVWVVMDLVYQHLESGKFVVVDFKTGRPSSGDPVQLILYSLFLKEAFDITSLDQMELRNEYLAIGKHASFTPRHSDHEYVKSLIRTSVKEMKSCLRIPEQNVPLEMEEFEQTKNRAICRRCAFQELCVGGEERGWRDKVIIAKGGNA</sequence>
<evidence type="ECO:0000259" key="8">
    <source>
        <dbReference type="Pfam" id="PF12705"/>
    </source>
</evidence>
<evidence type="ECO:0000256" key="4">
    <source>
        <dbReference type="ARBA" id="ARBA00022806"/>
    </source>
</evidence>
<evidence type="ECO:0000256" key="7">
    <source>
        <dbReference type="ARBA" id="ARBA00023204"/>
    </source>
</evidence>
<dbReference type="GO" id="GO:0004386">
    <property type="term" value="F:helicase activity"/>
    <property type="evidence" value="ECO:0007669"/>
    <property type="project" value="UniProtKB-KW"/>
</dbReference>
<evidence type="ECO:0000256" key="2">
    <source>
        <dbReference type="ARBA" id="ARBA00022763"/>
    </source>
</evidence>
<dbReference type="GO" id="GO:0006281">
    <property type="term" value="P:DNA repair"/>
    <property type="evidence" value="ECO:0007669"/>
    <property type="project" value="UniProtKB-KW"/>
</dbReference>
<keyword evidence="3" id="KW-0378">Hydrolase</keyword>
<accession>A0A150M986</accession>
<dbReference type="RefSeq" id="WP_061568364.1">
    <property type="nucleotide sequence ID" value="NZ_LQYT01000023.1"/>
</dbReference>
<dbReference type="InterPro" id="IPR011604">
    <property type="entry name" value="PDDEXK-like_dom_sf"/>
</dbReference>
<comment type="caution">
    <text evidence="9">The sequence shown here is derived from an EMBL/GenBank/DDBJ whole genome shotgun (WGS) entry which is preliminary data.</text>
</comment>